<organism evidence="2">
    <name type="scientific">marine sediment metagenome</name>
    <dbReference type="NCBI Taxonomy" id="412755"/>
    <lineage>
        <taxon>unclassified sequences</taxon>
        <taxon>metagenomes</taxon>
        <taxon>ecological metagenomes</taxon>
    </lineage>
</organism>
<feature type="transmembrane region" description="Helical" evidence="1">
    <location>
        <begin position="42"/>
        <end position="68"/>
    </location>
</feature>
<gene>
    <name evidence="2" type="ORF">S12H4_40238</name>
</gene>
<feature type="non-terminal residue" evidence="2">
    <location>
        <position position="90"/>
    </location>
</feature>
<evidence type="ECO:0000256" key="1">
    <source>
        <dbReference type="SAM" id="Phobius"/>
    </source>
</evidence>
<dbReference type="EMBL" id="BARW01024405">
    <property type="protein sequence ID" value="GAI91475.1"/>
    <property type="molecule type" value="Genomic_DNA"/>
</dbReference>
<comment type="caution">
    <text evidence="2">The sequence shown here is derived from an EMBL/GenBank/DDBJ whole genome shotgun (WGS) entry which is preliminary data.</text>
</comment>
<proteinExistence type="predicted"/>
<reference evidence="2" key="1">
    <citation type="journal article" date="2014" name="Front. Microbiol.">
        <title>High frequency of phylogenetically diverse reductive dehalogenase-homologous genes in deep subseafloor sedimentary metagenomes.</title>
        <authorList>
            <person name="Kawai M."/>
            <person name="Futagami T."/>
            <person name="Toyoda A."/>
            <person name="Takaki Y."/>
            <person name="Nishi S."/>
            <person name="Hori S."/>
            <person name="Arai W."/>
            <person name="Tsubouchi T."/>
            <person name="Morono Y."/>
            <person name="Uchiyama I."/>
            <person name="Ito T."/>
            <person name="Fujiyama A."/>
            <person name="Inagaki F."/>
            <person name="Takami H."/>
        </authorList>
    </citation>
    <scope>NUCLEOTIDE SEQUENCE</scope>
    <source>
        <strain evidence="2">Expedition CK06-06</strain>
    </source>
</reference>
<sequence>MDNKELTRFDNNIKKMQEIIDNGFGFKKPKKKKKKFRKRPPVFIFAVFLVLSAVIGGAIGALIINIYWQERVENLLQSQGLSIITEDTIV</sequence>
<keyword evidence="1" id="KW-1133">Transmembrane helix</keyword>
<dbReference type="AlphaFoldDB" id="X1TVA9"/>
<name>X1TVA9_9ZZZZ</name>
<accession>X1TVA9</accession>
<evidence type="ECO:0000313" key="2">
    <source>
        <dbReference type="EMBL" id="GAI91475.1"/>
    </source>
</evidence>
<protein>
    <submittedName>
        <fullName evidence="2">Uncharacterized protein</fullName>
    </submittedName>
</protein>
<keyword evidence="1" id="KW-0472">Membrane</keyword>
<keyword evidence="1" id="KW-0812">Transmembrane</keyword>